<feature type="domain" description="Exostosin GT47" evidence="4">
    <location>
        <begin position="185"/>
        <end position="306"/>
    </location>
</feature>
<sequence length="410" mass="44860">MPRGPVGPRLQPWVQNRSCLVYILDGSAELAPYADVESCNMSDPKVLPPGKGVKAVNETARYNSLHGGPWWLTQALRNATGLLTSNLSEACMVWLDMDCYNAAYMGLEGGAQERQRGLIRQMLDVLMGMPRFKLHQGRDFAVALTHLALRTTTWAPQFCSESGLRRAYHVVSDLGLSSADIDLSKPVVGSHRPKFMYMQAACPKQGATQTAVGPRMRAAVAAQLDGLAPDLRLSCAGQSRSVSHSNMTRHLRQSVFCIVTPGETPSSAQLTESILAGCIPVFVGPPWHVMPLHRDVDWAGMGVFINITSDTPWLVANETAGGWQSQRSIEQQLRAGRQTAGVAGVQVNLPDLRAAYNFLRAMPQPEVERRQAALDRERYKFLYYPGPGGYSHLADIVLGNMLQYGAGLQS</sequence>
<dbReference type="PANTHER" id="PTHR11062">
    <property type="entry name" value="EXOSTOSIN HEPARAN SULFATE GLYCOSYLTRANSFERASE -RELATED"/>
    <property type="match status" value="1"/>
</dbReference>
<dbReference type="AlphaFoldDB" id="A0AAD5E0V4"/>
<comment type="subcellular location">
    <subcellularLocation>
        <location evidence="1">Golgi apparatus membrane</location>
        <topology evidence="1">Single-pass type II membrane protein</topology>
    </subcellularLocation>
</comment>
<evidence type="ECO:0000256" key="3">
    <source>
        <dbReference type="ARBA" id="ARBA00023034"/>
    </source>
</evidence>
<dbReference type="InterPro" id="IPR004263">
    <property type="entry name" value="Exostosin"/>
</dbReference>
<dbReference type="GO" id="GO:0000139">
    <property type="term" value="C:Golgi membrane"/>
    <property type="evidence" value="ECO:0007669"/>
    <property type="project" value="UniProtKB-SubCell"/>
</dbReference>
<organism evidence="5 6">
    <name type="scientific">Chlorella ohadii</name>
    <dbReference type="NCBI Taxonomy" id="2649997"/>
    <lineage>
        <taxon>Eukaryota</taxon>
        <taxon>Viridiplantae</taxon>
        <taxon>Chlorophyta</taxon>
        <taxon>core chlorophytes</taxon>
        <taxon>Trebouxiophyceae</taxon>
        <taxon>Chlorellales</taxon>
        <taxon>Chlorellaceae</taxon>
        <taxon>Chlorella clade</taxon>
        <taxon>Chlorella</taxon>
    </lineage>
</organism>
<evidence type="ECO:0000256" key="2">
    <source>
        <dbReference type="ARBA" id="ARBA00010271"/>
    </source>
</evidence>
<dbReference type="InterPro" id="IPR040911">
    <property type="entry name" value="Exostosin_GT47"/>
</dbReference>
<gene>
    <name evidence="5" type="ORF">COHA_000516</name>
</gene>
<keyword evidence="6" id="KW-1185">Reference proteome</keyword>
<dbReference type="GO" id="GO:0016757">
    <property type="term" value="F:glycosyltransferase activity"/>
    <property type="evidence" value="ECO:0007669"/>
    <property type="project" value="InterPro"/>
</dbReference>
<evidence type="ECO:0000256" key="1">
    <source>
        <dbReference type="ARBA" id="ARBA00004323"/>
    </source>
</evidence>
<dbReference type="Proteomes" id="UP001205105">
    <property type="component" value="Unassembled WGS sequence"/>
</dbReference>
<evidence type="ECO:0000313" key="5">
    <source>
        <dbReference type="EMBL" id="KAI7845970.1"/>
    </source>
</evidence>
<name>A0AAD5E0V4_9CHLO</name>
<accession>A0AAD5E0V4</accession>
<protein>
    <recommendedName>
        <fullName evidence="4">Exostosin GT47 domain-containing protein</fullName>
    </recommendedName>
</protein>
<reference evidence="5" key="1">
    <citation type="submission" date="2020-11" db="EMBL/GenBank/DDBJ databases">
        <title>Chlorella ohadii genome sequencing and assembly.</title>
        <authorList>
            <person name="Murik O."/>
            <person name="Treves H."/>
            <person name="Kedem I."/>
            <person name="Shotland Y."/>
            <person name="Kaplan A."/>
        </authorList>
    </citation>
    <scope>NUCLEOTIDE SEQUENCE</scope>
    <source>
        <strain evidence="5">1</strain>
    </source>
</reference>
<evidence type="ECO:0000313" key="6">
    <source>
        <dbReference type="Proteomes" id="UP001205105"/>
    </source>
</evidence>
<dbReference type="Pfam" id="PF03016">
    <property type="entry name" value="Exostosin_GT47"/>
    <property type="match status" value="1"/>
</dbReference>
<dbReference type="EMBL" id="JADXDR010000011">
    <property type="protein sequence ID" value="KAI7845970.1"/>
    <property type="molecule type" value="Genomic_DNA"/>
</dbReference>
<keyword evidence="3" id="KW-0333">Golgi apparatus</keyword>
<dbReference type="PANTHER" id="PTHR11062:SF281">
    <property type="entry name" value="EXOSTOSIN-LIKE 2"/>
    <property type="match status" value="1"/>
</dbReference>
<proteinExistence type="inferred from homology"/>
<comment type="similarity">
    <text evidence="2">Belongs to the glycosyltransferase 47 family.</text>
</comment>
<comment type="caution">
    <text evidence="5">The sequence shown here is derived from an EMBL/GenBank/DDBJ whole genome shotgun (WGS) entry which is preliminary data.</text>
</comment>
<evidence type="ECO:0000259" key="4">
    <source>
        <dbReference type="Pfam" id="PF03016"/>
    </source>
</evidence>